<dbReference type="InterPro" id="IPR010126">
    <property type="entry name" value="Esterase_phb"/>
</dbReference>
<evidence type="ECO:0000313" key="4">
    <source>
        <dbReference type="EMBL" id="CAA9346939.1"/>
    </source>
</evidence>
<dbReference type="EMBL" id="CADCUA010000596">
    <property type="protein sequence ID" value="CAA9346939.1"/>
    <property type="molecule type" value="Genomic_DNA"/>
</dbReference>
<keyword evidence="2" id="KW-0378">Hydrolase</keyword>
<evidence type="ECO:0000256" key="3">
    <source>
        <dbReference type="SAM" id="MobiDB-lite"/>
    </source>
</evidence>
<dbReference type="AlphaFoldDB" id="A0A6J4M0N6"/>
<reference evidence="4" key="1">
    <citation type="submission" date="2020-02" db="EMBL/GenBank/DDBJ databases">
        <authorList>
            <person name="Meier V. D."/>
        </authorList>
    </citation>
    <scope>NUCLEOTIDE SEQUENCE</scope>
    <source>
        <strain evidence="4">AVDCRST_MAG71</strain>
    </source>
</reference>
<dbReference type="GO" id="GO:0005576">
    <property type="term" value="C:extracellular region"/>
    <property type="evidence" value="ECO:0007669"/>
    <property type="project" value="InterPro"/>
</dbReference>
<dbReference type="InterPro" id="IPR050955">
    <property type="entry name" value="Plant_Biomass_Hydrol_Est"/>
</dbReference>
<feature type="region of interest" description="Disordered" evidence="3">
    <location>
        <begin position="180"/>
        <end position="203"/>
    </location>
</feature>
<dbReference type="Pfam" id="PF10503">
    <property type="entry name" value="Esterase_PHB"/>
    <property type="match status" value="1"/>
</dbReference>
<evidence type="ECO:0000256" key="2">
    <source>
        <dbReference type="ARBA" id="ARBA00022801"/>
    </source>
</evidence>
<name>A0A6J4M0N6_9GAMM</name>
<dbReference type="GO" id="GO:0016787">
    <property type="term" value="F:hydrolase activity"/>
    <property type="evidence" value="ECO:0007669"/>
    <property type="project" value="UniProtKB-KW"/>
</dbReference>
<dbReference type="Gene3D" id="3.40.50.1820">
    <property type="entry name" value="alpha/beta hydrolase"/>
    <property type="match status" value="1"/>
</dbReference>
<gene>
    <name evidence="4" type="ORF">AVDCRST_MAG71-2542</name>
</gene>
<protein>
    <submittedName>
        <fullName evidence="4">Poly(3-hydroxybutyrate) depolymerase</fullName>
    </submittedName>
</protein>
<accession>A0A6J4M0N6</accession>
<organism evidence="4">
    <name type="scientific">uncultured Lysobacter sp</name>
    <dbReference type="NCBI Taxonomy" id="271060"/>
    <lineage>
        <taxon>Bacteria</taxon>
        <taxon>Pseudomonadati</taxon>
        <taxon>Pseudomonadota</taxon>
        <taxon>Gammaproteobacteria</taxon>
        <taxon>Lysobacterales</taxon>
        <taxon>Lysobacteraceae</taxon>
        <taxon>Lysobacter</taxon>
        <taxon>environmental samples</taxon>
    </lineage>
</organism>
<dbReference type="NCBIfam" id="TIGR01840">
    <property type="entry name" value="esterase_phb"/>
    <property type="match status" value="1"/>
</dbReference>
<proteinExistence type="predicted"/>
<sequence>MPLVVMLHGCTQSPEDFAVGTRMNALAEQHGFLVAYPAQASNANTSKCWNWFRREDQQRDRGEPAVLAGITLEIASRHRVDRQRIYVAGLSAGAAMAVILGATYPDVFAAVGAHSGLPYAAAHDMPSAFGAMQGNGGHAAQAHLPSAPRVPTIVFHGDRDHTVNVSNGWAITEHAARGGAGDVPLRMSAGPHGGGSSHSLQRTVHADENDRPVVEHWLLHGTGHAWSGGSPEGSYTASRGPDASAEMIRFFLLHSLRSPG</sequence>
<keyword evidence="1" id="KW-0732">Signal</keyword>
<dbReference type="PANTHER" id="PTHR43037:SF1">
    <property type="entry name" value="BLL1128 PROTEIN"/>
    <property type="match status" value="1"/>
</dbReference>
<dbReference type="SUPFAM" id="SSF53474">
    <property type="entry name" value="alpha/beta-Hydrolases"/>
    <property type="match status" value="2"/>
</dbReference>
<dbReference type="PANTHER" id="PTHR43037">
    <property type="entry name" value="UNNAMED PRODUCT-RELATED"/>
    <property type="match status" value="1"/>
</dbReference>
<dbReference type="InterPro" id="IPR029058">
    <property type="entry name" value="AB_hydrolase_fold"/>
</dbReference>
<evidence type="ECO:0000256" key="1">
    <source>
        <dbReference type="ARBA" id="ARBA00022729"/>
    </source>
</evidence>